<dbReference type="EMBL" id="JBHLTC010000009">
    <property type="protein sequence ID" value="MFC0624143.1"/>
    <property type="molecule type" value="Genomic_DNA"/>
</dbReference>
<feature type="compositionally biased region" description="Basic and acidic residues" evidence="2">
    <location>
        <begin position="166"/>
        <end position="181"/>
    </location>
</feature>
<protein>
    <submittedName>
        <fullName evidence="4">GNAT family N-acetyltransferase</fullName>
        <ecNumber evidence="4">2.3.1.-</ecNumber>
    </submittedName>
</protein>
<dbReference type="PANTHER" id="PTHR31438:SF1">
    <property type="entry name" value="LYSINE N-ACYLTRANSFERASE C17G9.06C-RELATED"/>
    <property type="match status" value="1"/>
</dbReference>
<dbReference type="EC" id="2.3.1.-" evidence="4"/>
<evidence type="ECO:0000259" key="3">
    <source>
        <dbReference type="PROSITE" id="PS51186"/>
    </source>
</evidence>
<dbReference type="PANTHER" id="PTHR31438">
    <property type="entry name" value="LYSINE N-ACYLTRANSFERASE C17G9.06C-RELATED"/>
    <property type="match status" value="1"/>
</dbReference>
<reference evidence="4 5" key="1">
    <citation type="submission" date="2024-09" db="EMBL/GenBank/DDBJ databases">
        <authorList>
            <person name="Sun Q."/>
            <person name="Mori K."/>
        </authorList>
    </citation>
    <scope>NUCLEOTIDE SEQUENCE [LARGE SCALE GENOMIC DNA]</scope>
    <source>
        <strain evidence="4 5">CGMCC 1.15906</strain>
    </source>
</reference>
<keyword evidence="4" id="KW-0012">Acyltransferase</keyword>
<proteinExistence type="predicted"/>
<name>A0ABV6QHV4_9ACTN</name>
<feature type="region of interest" description="Disordered" evidence="2">
    <location>
        <begin position="153"/>
        <end position="181"/>
    </location>
</feature>
<keyword evidence="4" id="KW-0808">Transferase</keyword>
<sequence>MYEFRRMTRADFPLLTSWLVQPHVARWWNHETSAEAIERDFGPTADGLEASEDLLVFRDGRPVGLMQRSGLADYSEYLEEFEALVDVPPAAVTIDYFVGDQGSTGQGIGTGMIKALVADTWATRPEAPAIIVAVVAANRPSWRALERAGFHRVGEGPMEPDNPIDDPLHYVYRQDRPPAQP</sequence>
<keyword evidence="5" id="KW-1185">Reference proteome</keyword>
<dbReference type="Pfam" id="PF13523">
    <property type="entry name" value="Acetyltransf_8"/>
    <property type="match status" value="1"/>
</dbReference>
<dbReference type="InterPro" id="IPR000182">
    <property type="entry name" value="GNAT_dom"/>
</dbReference>
<evidence type="ECO:0000313" key="4">
    <source>
        <dbReference type="EMBL" id="MFC0624143.1"/>
    </source>
</evidence>
<dbReference type="PROSITE" id="PS51186">
    <property type="entry name" value="GNAT"/>
    <property type="match status" value="1"/>
</dbReference>
<dbReference type="RefSeq" id="WP_380044996.1">
    <property type="nucleotide sequence ID" value="NZ_JBHLTC010000009.1"/>
</dbReference>
<evidence type="ECO:0000256" key="2">
    <source>
        <dbReference type="SAM" id="MobiDB-lite"/>
    </source>
</evidence>
<dbReference type="InterPro" id="IPR016181">
    <property type="entry name" value="Acyl_CoA_acyltransferase"/>
</dbReference>
<dbReference type="Gene3D" id="3.40.630.30">
    <property type="match status" value="1"/>
</dbReference>
<gene>
    <name evidence="4" type="ORF">ACFFGN_08715</name>
</gene>
<organism evidence="4 5">
    <name type="scientific">Kribbella deserti</name>
    <dbReference type="NCBI Taxonomy" id="1926257"/>
    <lineage>
        <taxon>Bacteria</taxon>
        <taxon>Bacillati</taxon>
        <taxon>Actinomycetota</taxon>
        <taxon>Actinomycetes</taxon>
        <taxon>Propionibacteriales</taxon>
        <taxon>Kribbellaceae</taxon>
        <taxon>Kribbella</taxon>
    </lineage>
</organism>
<accession>A0ABV6QHV4</accession>
<dbReference type="Proteomes" id="UP001589890">
    <property type="component" value="Unassembled WGS sequence"/>
</dbReference>
<evidence type="ECO:0000313" key="5">
    <source>
        <dbReference type="Proteomes" id="UP001589890"/>
    </source>
</evidence>
<keyword evidence="1" id="KW-0046">Antibiotic resistance</keyword>
<dbReference type="GO" id="GO:0016746">
    <property type="term" value="F:acyltransferase activity"/>
    <property type="evidence" value="ECO:0007669"/>
    <property type="project" value="UniProtKB-KW"/>
</dbReference>
<comment type="caution">
    <text evidence="4">The sequence shown here is derived from an EMBL/GenBank/DDBJ whole genome shotgun (WGS) entry which is preliminary data.</text>
</comment>
<feature type="domain" description="N-acetyltransferase" evidence="3">
    <location>
        <begin position="2"/>
        <end position="177"/>
    </location>
</feature>
<dbReference type="SUPFAM" id="SSF55729">
    <property type="entry name" value="Acyl-CoA N-acyltransferases (Nat)"/>
    <property type="match status" value="1"/>
</dbReference>
<evidence type="ECO:0000256" key="1">
    <source>
        <dbReference type="ARBA" id="ARBA00023251"/>
    </source>
</evidence>